<dbReference type="InterPro" id="IPR012373">
    <property type="entry name" value="Ferrdict_sens_TM"/>
</dbReference>
<feature type="domain" description="FecR protein" evidence="2">
    <location>
        <begin position="134"/>
        <end position="233"/>
    </location>
</feature>
<accession>A0A5C0B3U5</accession>
<dbReference type="KEGG" id="pacr:FXN63_25945"/>
<evidence type="ECO:0000313" key="5">
    <source>
        <dbReference type="Proteomes" id="UP000325161"/>
    </source>
</evidence>
<dbReference type="RefSeq" id="WP_148818517.1">
    <property type="nucleotide sequence ID" value="NZ_CP043046.1"/>
</dbReference>
<reference evidence="4 5" key="1">
    <citation type="submission" date="2019-08" db="EMBL/GenBank/DDBJ databases">
        <title>Amphibian skin-associated Pigmentiphaga: genome sequence and occurrence across geography and hosts.</title>
        <authorList>
            <person name="Bletz M.C."/>
            <person name="Bunk B."/>
            <person name="Sproeer C."/>
            <person name="Biwer P."/>
            <person name="Reiter S."/>
            <person name="Rabemananjara F.C.E."/>
            <person name="Schulz S."/>
            <person name="Overmann J."/>
            <person name="Vences M."/>
        </authorList>
    </citation>
    <scope>NUCLEOTIDE SEQUENCE [LARGE SCALE GENOMIC DNA]</scope>
    <source>
        <strain evidence="4 5">Mada1488</strain>
    </source>
</reference>
<name>A0A5C0B3U5_9BURK</name>
<sequence length="346" mass="37703">MTDLVLHGSTLRAGRPDHDGAARGAVAPDVLHQACVWFATLQSGAATRDEEDACLAWRQADVEHQRAWEQLSDMGRYLRHTAERVGPLAAASVLSAEKRVCQRRRVLKAAAVFVPLVVGSEMLNLSGRALSAERHQTGVGEQRSLVLADGTRLRLNTRTEIEVACNASQRRIRLLDGELMIDTRSAEPIPPIWIETADGAVQSAAKGVPTRFSVRRLEDLAASTQVGVHAGDVLLTCREGMSQPLRAGEQCTFTRQATGTVEPLDLQTHAWMGGVLVAVRRPLGGFLADLGRYRPGRLGWDANVADLRLTGTFPIADTDQILAALQDSLPVRVDTRTRYWVTVRAA</sequence>
<dbReference type="Proteomes" id="UP000325161">
    <property type="component" value="Chromosome"/>
</dbReference>
<dbReference type="Pfam" id="PF04773">
    <property type="entry name" value="FecR"/>
    <property type="match status" value="1"/>
</dbReference>
<keyword evidence="5" id="KW-1185">Reference proteome</keyword>
<dbReference type="OrthoDB" id="1100567at2"/>
<organism evidence="4 5">
    <name type="scientific">Pigmentiphaga aceris</name>
    <dbReference type="NCBI Taxonomy" id="1940612"/>
    <lineage>
        <taxon>Bacteria</taxon>
        <taxon>Pseudomonadati</taxon>
        <taxon>Pseudomonadota</taxon>
        <taxon>Betaproteobacteria</taxon>
        <taxon>Burkholderiales</taxon>
        <taxon>Alcaligenaceae</taxon>
        <taxon>Pigmentiphaga</taxon>
    </lineage>
</organism>
<proteinExistence type="predicted"/>
<dbReference type="InterPro" id="IPR006860">
    <property type="entry name" value="FecR"/>
</dbReference>
<evidence type="ECO:0000256" key="1">
    <source>
        <dbReference type="SAM" id="MobiDB-lite"/>
    </source>
</evidence>
<dbReference type="PANTHER" id="PTHR30273:SF2">
    <property type="entry name" value="PROTEIN FECR"/>
    <property type="match status" value="1"/>
</dbReference>
<dbReference type="Gene3D" id="2.60.120.1440">
    <property type="match status" value="1"/>
</dbReference>
<feature type="region of interest" description="Disordered" evidence="1">
    <location>
        <begin position="1"/>
        <end position="20"/>
    </location>
</feature>
<evidence type="ECO:0000313" key="4">
    <source>
        <dbReference type="EMBL" id="QEI08915.1"/>
    </source>
</evidence>
<dbReference type="PANTHER" id="PTHR30273">
    <property type="entry name" value="PERIPLASMIC SIGNAL SENSOR AND SIGMA FACTOR ACTIVATOR FECR-RELATED"/>
    <property type="match status" value="1"/>
</dbReference>
<dbReference type="EMBL" id="CP043046">
    <property type="protein sequence ID" value="QEI08915.1"/>
    <property type="molecule type" value="Genomic_DNA"/>
</dbReference>
<evidence type="ECO:0000259" key="2">
    <source>
        <dbReference type="Pfam" id="PF04773"/>
    </source>
</evidence>
<dbReference type="AlphaFoldDB" id="A0A5C0B3U5"/>
<dbReference type="Pfam" id="PF16220">
    <property type="entry name" value="DUF4880"/>
    <property type="match status" value="1"/>
</dbReference>
<dbReference type="GO" id="GO:0016989">
    <property type="term" value="F:sigma factor antagonist activity"/>
    <property type="evidence" value="ECO:0007669"/>
    <property type="project" value="TreeGrafter"/>
</dbReference>
<dbReference type="InterPro" id="IPR032623">
    <property type="entry name" value="FecR_N"/>
</dbReference>
<protein>
    <submittedName>
        <fullName evidence="4">DUF4880 domain-containing protein</fullName>
    </submittedName>
</protein>
<evidence type="ECO:0000259" key="3">
    <source>
        <dbReference type="Pfam" id="PF16220"/>
    </source>
</evidence>
<feature type="domain" description="FecR N-terminal" evidence="3">
    <location>
        <begin position="33"/>
        <end position="72"/>
    </location>
</feature>
<gene>
    <name evidence="4" type="ORF">FXN63_25945</name>
</gene>
<dbReference type="PIRSF" id="PIRSF018266">
    <property type="entry name" value="FecR"/>
    <property type="match status" value="1"/>
</dbReference>